<evidence type="ECO:0008006" key="6">
    <source>
        <dbReference type="Google" id="ProtNLM"/>
    </source>
</evidence>
<name>A0A1V2UCW1_ENTMU</name>
<dbReference type="SUPFAM" id="SSF46785">
    <property type="entry name" value="Winged helix' DNA-binding domain"/>
    <property type="match status" value="1"/>
</dbReference>
<dbReference type="Proteomes" id="UP000189299">
    <property type="component" value="Unassembled WGS sequence"/>
</dbReference>
<organism evidence="4 5">
    <name type="scientific">Enterococcus mundtii</name>
    <dbReference type="NCBI Taxonomy" id="53346"/>
    <lineage>
        <taxon>Bacteria</taxon>
        <taxon>Bacillati</taxon>
        <taxon>Bacillota</taxon>
        <taxon>Bacilli</taxon>
        <taxon>Lactobacillales</taxon>
        <taxon>Enterococcaceae</taxon>
        <taxon>Enterococcus</taxon>
    </lineage>
</organism>
<dbReference type="PANTHER" id="PTHR18964:SF149">
    <property type="entry name" value="BIFUNCTIONAL UDP-N-ACETYLGLUCOSAMINE 2-EPIMERASE_N-ACETYLMANNOSAMINE KINASE"/>
    <property type="match status" value="1"/>
</dbReference>
<comment type="similarity">
    <text evidence="2">Belongs to the ROK (NagC/XylR) family.</text>
</comment>
<dbReference type="Gene3D" id="1.10.10.10">
    <property type="entry name" value="Winged helix-like DNA-binding domain superfamily/Winged helix DNA-binding domain"/>
    <property type="match status" value="1"/>
</dbReference>
<comment type="function">
    <text evidence="1">Transcriptional repressor of xylose-utilizing enzymes.</text>
</comment>
<dbReference type="GO" id="GO:0042732">
    <property type="term" value="P:D-xylose metabolic process"/>
    <property type="evidence" value="ECO:0007669"/>
    <property type="project" value="UniProtKB-KW"/>
</dbReference>
<dbReference type="AlphaFoldDB" id="A0A1V2UCW1"/>
<accession>A0A1V2UCW1</accession>
<dbReference type="PANTHER" id="PTHR18964">
    <property type="entry name" value="ROK (REPRESSOR, ORF, KINASE) FAMILY"/>
    <property type="match status" value="1"/>
</dbReference>
<evidence type="ECO:0000256" key="1">
    <source>
        <dbReference type="ARBA" id="ARBA00002486"/>
    </source>
</evidence>
<evidence type="ECO:0000313" key="4">
    <source>
        <dbReference type="EMBL" id="ONN41139.1"/>
    </source>
</evidence>
<dbReference type="InterPro" id="IPR036388">
    <property type="entry name" value="WH-like_DNA-bd_sf"/>
</dbReference>
<protein>
    <recommendedName>
        <fullName evidence="6">ROK family protein</fullName>
    </recommendedName>
</protein>
<evidence type="ECO:0000313" key="5">
    <source>
        <dbReference type="Proteomes" id="UP000189299"/>
    </source>
</evidence>
<dbReference type="InterPro" id="IPR036390">
    <property type="entry name" value="WH_DNA-bd_sf"/>
</dbReference>
<keyword evidence="3" id="KW-0859">Xylose metabolism</keyword>
<dbReference type="OrthoDB" id="6501901at2"/>
<evidence type="ECO:0000256" key="3">
    <source>
        <dbReference type="ARBA" id="ARBA00022629"/>
    </source>
</evidence>
<dbReference type="InterPro" id="IPR043129">
    <property type="entry name" value="ATPase_NBD"/>
</dbReference>
<dbReference type="RefSeq" id="WP_077151980.1">
    <property type="nucleotide sequence ID" value="NZ_CABMMO010000016.1"/>
</dbReference>
<comment type="caution">
    <text evidence="4">The sequence shown here is derived from an EMBL/GenBank/DDBJ whole genome shotgun (WGS) entry which is preliminary data.</text>
</comment>
<dbReference type="EMBL" id="MSTR01000016">
    <property type="protein sequence ID" value="ONN41139.1"/>
    <property type="molecule type" value="Genomic_DNA"/>
</dbReference>
<dbReference type="SUPFAM" id="SSF53067">
    <property type="entry name" value="Actin-like ATPase domain"/>
    <property type="match status" value="1"/>
</dbReference>
<sequence length="332" mass="37804">MTINKNLIRQTNLNRVISLLFQHQKLFSSEIVEATKISMVTTNSLVTELVSEGFLFEHPNKPREIGRPATQYEFNYDRKHSLLFVFREENKQLYVDIFTIDLKGDRLAKQTQSFHEISPSAFQLLLSNHLKSASTISSIGFSIPGKISEGVITSSWYEKMDRWPIHQLIEEVTDLPYYIQNDAHLFTIGHCLLKQLPLSETIVGIYYPQNSMPGVTLLAKSSLIEGHDSLAGEAKYFPLFLDQGSPDTPVELAKNLSSLIITYNALIAPNKFVLAIDPDIKPLVEETLAQNRYLPKQPNAPVFSYLDDLESSIVLGLHWLMYHHTPFDLAYY</sequence>
<dbReference type="InterPro" id="IPR000600">
    <property type="entry name" value="ROK"/>
</dbReference>
<reference evidence="4 5" key="1">
    <citation type="submission" date="2016-12" db="EMBL/GenBank/DDBJ databases">
        <authorList>
            <person name="Song W.-J."/>
            <person name="Kurnit D.M."/>
        </authorList>
    </citation>
    <scope>NUCLEOTIDE SEQUENCE [LARGE SCALE GENOMIC DNA]</scope>
    <source>
        <strain evidence="4 5">CGB1038-1_S1</strain>
    </source>
</reference>
<evidence type="ECO:0000256" key="2">
    <source>
        <dbReference type="ARBA" id="ARBA00006479"/>
    </source>
</evidence>
<keyword evidence="3" id="KW-0119">Carbohydrate metabolism</keyword>
<proteinExistence type="inferred from homology"/>
<gene>
    <name evidence="4" type="ORF">BTN92_13805</name>
</gene>
<dbReference type="Gene3D" id="3.30.420.40">
    <property type="match status" value="1"/>
</dbReference>